<dbReference type="SMART" id="SM00465">
    <property type="entry name" value="GIYc"/>
    <property type="match status" value="1"/>
</dbReference>
<dbReference type="InterPro" id="IPR035901">
    <property type="entry name" value="GIY-YIG_endonuc_sf"/>
</dbReference>
<proteinExistence type="inferred from homology"/>
<dbReference type="SUPFAM" id="SSF82771">
    <property type="entry name" value="GIY-YIG endonuclease"/>
    <property type="match status" value="1"/>
</dbReference>
<evidence type="ECO:0000256" key="1">
    <source>
        <dbReference type="ARBA" id="ARBA00007435"/>
    </source>
</evidence>
<dbReference type="PROSITE" id="PS50164">
    <property type="entry name" value="GIY_YIG"/>
    <property type="match status" value="1"/>
</dbReference>
<protein>
    <recommendedName>
        <fullName evidence="2">GIY-YIG domain-containing protein</fullName>
    </recommendedName>
</protein>
<reference evidence="3 4" key="1">
    <citation type="journal article" date="2015" name="Nature">
        <title>rRNA introns, odd ribosomes, and small enigmatic genomes across a large radiation of phyla.</title>
        <authorList>
            <person name="Brown C.T."/>
            <person name="Hug L.A."/>
            <person name="Thomas B.C."/>
            <person name="Sharon I."/>
            <person name="Castelle C.J."/>
            <person name="Singh A."/>
            <person name="Wilkins M.J."/>
            <person name="Williams K.H."/>
            <person name="Banfield J.F."/>
        </authorList>
    </citation>
    <scope>NUCLEOTIDE SEQUENCE [LARGE SCALE GENOMIC DNA]</scope>
</reference>
<dbReference type="InterPro" id="IPR000305">
    <property type="entry name" value="GIY-YIG_endonuc"/>
</dbReference>
<dbReference type="Gene3D" id="3.40.1440.10">
    <property type="entry name" value="GIY-YIG endonuclease"/>
    <property type="match status" value="1"/>
</dbReference>
<evidence type="ECO:0000259" key="2">
    <source>
        <dbReference type="PROSITE" id="PS50164"/>
    </source>
</evidence>
<evidence type="ECO:0000313" key="3">
    <source>
        <dbReference type="EMBL" id="KKR92061.1"/>
    </source>
</evidence>
<dbReference type="CDD" id="cd10449">
    <property type="entry name" value="GIY-YIG_SLX1_like"/>
    <property type="match status" value="1"/>
</dbReference>
<evidence type="ECO:0000313" key="4">
    <source>
        <dbReference type="Proteomes" id="UP000034676"/>
    </source>
</evidence>
<name>A0A0G0UX24_9BACT</name>
<dbReference type="InterPro" id="IPR050190">
    <property type="entry name" value="UPF0213_domain"/>
</dbReference>
<dbReference type="Proteomes" id="UP000034676">
    <property type="component" value="Unassembled WGS sequence"/>
</dbReference>
<organism evidence="3 4">
    <name type="scientific">Candidatus Woesebacteria bacterium GW2011_GWA1_41_13b</name>
    <dbReference type="NCBI Taxonomy" id="1618555"/>
    <lineage>
        <taxon>Bacteria</taxon>
        <taxon>Candidatus Woeseibacteriota</taxon>
    </lineage>
</organism>
<comment type="similarity">
    <text evidence="1">Belongs to the UPF0213 family.</text>
</comment>
<gene>
    <name evidence="3" type="ORF">UU42_C0005G0024</name>
</gene>
<dbReference type="Pfam" id="PF01541">
    <property type="entry name" value="GIY-YIG"/>
    <property type="match status" value="1"/>
</dbReference>
<dbReference type="PANTHER" id="PTHR34477:SF1">
    <property type="entry name" value="UPF0213 PROTEIN YHBQ"/>
    <property type="match status" value="1"/>
</dbReference>
<dbReference type="AlphaFoldDB" id="A0A0G0UX24"/>
<dbReference type="EMBL" id="LCAO01000005">
    <property type="protein sequence ID" value="KKR92061.1"/>
    <property type="molecule type" value="Genomic_DNA"/>
</dbReference>
<feature type="domain" description="GIY-YIG" evidence="2">
    <location>
        <begin position="53"/>
        <end position="128"/>
    </location>
</feature>
<accession>A0A0G0UX24</accession>
<dbReference type="PANTHER" id="PTHR34477">
    <property type="entry name" value="UPF0213 PROTEIN YHBQ"/>
    <property type="match status" value="1"/>
</dbReference>
<comment type="caution">
    <text evidence="3">The sequence shown here is derived from an EMBL/GenBank/DDBJ whole genome shotgun (WGS) entry which is preliminary data.</text>
</comment>
<sequence>MIIAKSLVEAKQLCYYPMGKEAARFCPGRDRSSAWFTRTNFHKKICAGEERNIVYYVYILRSLKDKKLYAGYSNNLKRRFEEHNKGEIKSTKNRKPFTLIYYESYLHQQDATEREKFFKTQWGRNYLRRVLKNYWKQMGS</sequence>